<keyword evidence="2" id="KW-1185">Reference proteome</keyword>
<proteinExistence type="predicted"/>
<name>A0A0B2BWW1_9SPHN</name>
<sequence length="98" mass="10674">MQVAIPHTLGREVARERLRSRSHTLADAIPGGAAQVTTSWPTTDRMQLNITAMGQVVDGHVDVEDTQLLFNVTLPAMLSFMEPLIAGAIRDQGPKLLK</sequence>
<gene>
    <name evidence="1" type="ORF">PK98_06190</name>
</gene>
<dbReference type="InterPro" id="IPR013433">
    <property type="entry name" value="PHA_gran_rgn"/>
</dbReference>
<dbReference type="OrthoDB" id="8853368at2"/>
<reference evidence="1 2" key="1">
    <citation type="submission" date="2014-11" db="EMBL/GenBank/DDBJ databases">
        <title>Draft genome sequence of Kirrobacter mercurialis.</title>
        <authorList>
            <person name="Coil D.A."/>
            <person name="Eisen J.A."/>
        </authorList>
    </citation>
    <scope>NUCLEOTIDE SEQUENCE [LARGE SCALE GENOMIC DNA]</scope>
    <source>
        <strain evidence="1 2">Coronado</strain>
    </source>
</reference>
<dbReference type="Proteomes" id="UP000030988">
    <property type="component" value="Unassembled WGS sequence"/>
</dbReference>
<comment type="caution">
    <text evidence="1">The sequence shown here is derived from an EMBL/GenBank/DDBJ whole genome shotgun (WGS) entry which is preliminary data.</text>
</comment>
<accession>A0A0B2BWW1</accession>
<dbReference type="EMBL" id="JTDN01000001">
    <property type="protein sequence ID" value="KHL26108.1"/>
    <property type="molecule type" value="Genomic_DNA"/>
</dbReference>
<dbReference type="Pfam" id="PF09650">
    <property type="entry name" value="PHA_gran_rgn"/>
    <property type="match status" value="1"/>
</dbReference>
<evidence type="ECO:0000313" key="1">
    <source>
        <dbReference type="EMBL" id="KHL26108.1"/>
    </source>
</evidence>
<evidence type="ECO:0008006" key="3">
    <source>
        <dbReference type="Google" id="ProtNLM"/>
    </source>
</evidence>
<protein>
    <recommendedName>
        <fullName evidence="3">Polyhydroxyalkanoic acid synthase</fullName>
    </recommendedName>
</protein>
<organism evidence="1 2">
    <name type="scientific">Croceibacterium mercuriale</name>
    <dbReference type="NCBI Taxonomy" id="1572751"/>
    <lineage>
        <taxon>Bacteria</taxon>
        <taxon>Pseudomonadati</taxon>
        <taxon>Pseudomonadota</taxon>
        <taxon>Alphaproteobacteria</taxon>
        <taxon>Sphingomonadales</taxon>
        <taxon>Erythrobacteraceae</taxon>
        <taxon>Croceibacterium</taxon>
    </lineage>
</organism>
<dbReference type="AlphaFoldDB" id="A0A0B2BWW1"/>
<dbReference type="RefSeq" id="WP_039095075.1">
    <property type="nucleotide sequence ID" value="NZ_JTDN01000001.1"/>
</dbReference>
<evidence type="ECO:0000313" key="2">
    <source>
        <dbReference type="Proteomes" id="UP000030988"/>
    </source>
</evidence>